<keyword evidence="1" id="KW-0732">Signal</keyword>
<proteinExistence type="predicted"/>
<feature type="signal peptide" evidence="1">
    <location>
        <begin position="1"/>
        <end position="28"/>
    </location>
</feature>
<protein>
    <submittedName>
        <fullName evidence="2">Uncharacterized protein</fullName>
    </submittedName>
</protein>
<evidence type="ECO:0000313" key="2">
    <source>
        <dbReference type="EMBL" id="PPQ80424.1"/>
    </source>
</evidence>
<dbReference type="EMBL" id="NHTK01005363">
    <property type="protein sequence ID" value="PPQ80424.1"/>
    <property type="molecule type" value="Genomic_DNA"/>
</dbReference>
<dbReference type="AlphaFoldDB" id="A0A409WPI1"/>
<dbReference type="OrthoDB" id="406505at2759"/>
<reference evidence="2 3" key="1">
    <citation type="journal article" date="2018" name="Evol. Lett.">
        <title>Horizontal gene cluster transfer increased hallucinogenic mushroom diversity.</title>
        <authorList>
            <person name="Reynolds H.T."/>
            <person name="Vijayakumar V."/>
            <person name="Gluck-Thaler E."/>
            <person name="Korotkin H.B."/>
            <person name="Matheny P.B."/>
            <person name="Slot J.C."/>
        </authorList>
    </citation>
    <scope>NUCLEOTIDE SEQUENCE [LARGE SCALE GENOMIC DNA]</scope>
    <source>
        <strain evidence="2 3">2629</strain>
    </source>
</reference>
<comment type="caution">
    <text evidence="2">The sequence shown here is derived from an EMBL/GenBank/DDBJ whole genome shotgun (WGS) entry which is preliminary data.</text>
</comment>
<evidence type="ECO:0000313" key="3">
    <source>
        <dbReference type="Proteomes" id="UP000284842"/>
    </source>
</evidence>
<gene>
    <name evidence="2" type="ORF">CVT24_000804</name>
</gene>
<evidence type="ECO:0000256" key="1">
    <source>
        <dbReference type="SAM" id="SignalP"/>
    </source>
</evidence>
<dbReference type="InParanoid" id="A0A409WPI1"/>
<keyword evidence="3" id="KW-1185">Reference proteome</keyword>
<sequence>MKLNNTPHFSIATILICIITSNIISAIAQDQGFDITPFLTGTQTGDASFFDPGLSACGVVLHDTDIITAINFQIFDNFP</sequence>
<dbReference type="Proteomes" id="UP000284842">
    <property type="component" value="Unassembled WGS sequence"/>
</dbReference>
<accession>A0A409WPI1</accession>
<organism evidence="2 3">
    <name type="scientific">Panaeolus cyanescens</name>
    <dbReference type="NCBI Taxonomy" id="181874"/>
    <lineage>
        <taxon>Eukaryota</taxon>
        <taxon>Fungi</taxon>
        <taxon>Dikarya</taxon>
        <taxon>Basidiomycota</taxon>
        <taxon>Agaricomycotina</taxon>
        <taxon>Agaricomycetes</taxon>
        <taxon>Agaricomycetidae</taxon>
        <taxon>Agaricales</taxon>
        <taxon>Agaricineae</taxon>
        <taxon>Galeropsidaceae</taxon>
        <taxon>Panaeolus</taxon>
    </lineage>
</organism>
<feature type="chain" id="PRO_5019252317" evidence="1">
    <location>
        <begin position="29"/>
        <end position="79"/>
    </location>
</feature>
<name>A0A409WPI1_9AGAR</name>